<proteinExistence type="predicted"/>
<keyword evidence="2" id="KW-0812">Transmembrane</keyword>
<name>A0ABT9IQE9_9MICC</name>
<dbReference type="Pfam" id="PF14030">
    <property type="entry name" value="DUF4245"/>
    <property type="match status" value="1"/>
</dbReference>
<dbReference type="EMBL" id="JAVALS010000005">
    <property type="protein sequence ID" value="MDP5227374.1"/>
    <property type="molecule type" value="Genomic_DNA"/>
</dbReference>
<feature type="region of interest" description="Disordered" evidence="1">
    <location>
        <begin position="1"/>
        <end position="45"/>
    </location>
</feature>
<protein>
    <submittedName>
        <fullName evidence="3">DUF4245 domain-containing protein</fullName>
    </submittedName>
</protein>
<organism evidence="3 4">
    <name type="scientific">Arthrobacter horti</name>
    <dbReference type="NCBI Taxonomy" id="3068273"/>
    <lineage>
        <taxon>Bacteria</taxon>
        <taxon>Bacillati</taxon>
        <taxon>Actinomycetota</taxon>
        <taxon>Actinomycetes</taxon>
        <taxon>Micrococcales</taxon>
        <taxon>Micrococcaceae</taxon>
        <taxon>Arthrobacter</taxon>
    </lineage>
</organism>
<comment type="caution">
    <text evidence="3">The sequence shown here is derived from an EMBL/GenBank/DDBJ whole genome shotgun (WGS) entry which is preliminary data.</text>
</comment>
<keyword evidence="2" id="KW-0472">Membrane</keyword>
<dbReference type="RefSeq" id="WP_305996422.1">
    <property type="nucleotide sequence ID" value="NZ_JAVALS010000005.1"/>
</dbReference>
<feature type="transmembrane region" description="Helical" evidence="2">
    <location>
        <begin position="63"/>
        <end position="83"/>
    </location>
</feature>
<evidence type="ECO:0000313" key="4">
    <source>
        <dbReference type="Proteomes" id="UP001232725"/>
    </source>
</evidence>
<evidence type="ECO:0000256" key="2">
    <source>
        <dbReference type="SAM" id="Phobius"/>
    </source>
</evidence>
<feature type="compositionally biased region" description="Polar residues" evidence="1">
    <location>
        <begin position="7"/>
        <end position="17"/>
    </location>
</feature>
<evidence type="ECO:0000313" key="3">
    <source>
        <dbReference type="EMBL" id="MDP5227374.1"/>
    </source>
</evidence>
<evidence type="ECO:0000256" key="1">
    <source>
        <dbReference type="SAM" id="MobiDB-lite"/>
    </source>
</evidence>
<keyword evidence="2" id="KW-1133">Transmembrane helix</keyword>
<gene>
    <name evidence="3" type="ORF">Q9R02_09445</name>
</gene>
<reference evidence="3 4" key="1">
    <citation type="submission" date="2023-08" db="EMBL/GenBank/DDBJ databases">
        <title>Arthrobacter horti sp. nov., isolated from forest soil.</title>
        <authorList>
            <person name="Park M."/>
        </authorList>
    </citation>
    <scope>NUCLEOTIDE SEQUENCE [LARGE SCALE GENOMIC DNA]</scope>
    <source>
        <strain evidence="3 4">YJM1</strain>
    </source>
</reference>
<dbReference type="Proteomes" id="UP001232725">
    <property type="component" value="Unassembled WGS sequence"/>
</dbReference>
<sequence>MSEPVQRPQTATDTPSAGSGGAPVTEHTPVAEHQHPGTTPLPGDPGFKAVLSKNAAKRANASVIGMILALLVSLACILPVILLNAQPQQGPITPPVDVAGVSRNAASVAGFTPSVPELPDGWKANYARWNSGTADGVPAWEVGFLSPSQGFVGLTQTVKGNPTWVTQQAENAPVTGTRTIAGHDWTLRDKGKGPKTLVLDYRGYTLILNGTAELKEFDVVGAAVLKAVDASPAVKSVPTPRPSA</sequence>
<accession>A0ABT9IQE9</accession>
<keyword evidence="4" id="KW-1185">Reference proteome</keyword>
<dbReference type="InterPro" id="IPR025339">
    <property type="entry name" value="DUF4245"/>
</dbReference>